<evidence type="ECO:0000313" key="1">
    <source>
        <dbReference type="EMBL" id="AMC11424.1"/>
    </source>
</evidence>
<dbReference type="PATRIC" id="fig|1622118.3.peg.1899"/>
<dbReference type="InterPro" id="IPR014917">
    <property type="entry name" value="DUF1800"/>
</dbReference>
<evidence type="ECO:0000313" key="2">
    <source>
        <dbReference type="Proteomes" id="UP000059672"/>
    </source>
</evidence>
<dbReference type="Proteomes" id="UP000059672">
    <property type="component" value="Chromosome"/>
</dbReference>
<evidence type="ECO:0008006" key="3">
    <source>
        <dbReference type="Google" id="ProtNLM"/>
    </source>
</evidence>
<sequence length="478" mass="55465">MSCNSGSIHEFVPTPSNLWNKKHVQHFYRRVGFGAYTNEIEQALALTPSNFVENTINKAVNLPLETPPSWFEMVESDYTNIDEQMQEQHKELYLTWEKDMLNNPLRGRFTLFWSNHFVTRLEDYWCSSWMYNYYSILQQYAFGNFKEFVKAIGLSPAMLIFLNGYQNSATEPNENYARELYELFTLGVNNGYTQSDIVETAKALTGYTAINEYCAPISFDINDFDNSSKTIFGKTGDWGYNDVINILFEERGYEVATFICEKLYKYFVSPEVDSAIVSELAATFIANDFELAPVYKQLFKSEHFFDNNAIGIVIKSPFDVFNIYFRETGFTTNPELLLNVIWLTSEIGQTLFEPIDVAGWQGNHDWINSSTLVGRWNAFEYYLWWIWENHNESLRDFAVNLAGESNDPLVITKIIIDHLLPNGLQTATDYGIATAVFKDQVPQNYFENGTWNLQWDTVPYQVIVLLLYIVRLPEFQLK</sequence>
<dbReference type="EMBL" id="CP013355">
    <property type="protein sequence ID" value="AMC11424.1"/>
    <property type="molecule type" value="Genomic_DNA"/>
</dbReference>
<dbReference type="STRING" id="1622118.Lupro_09180"/>
<accession>A0A120IEE6</accession>
<keyword evidence="2" id="KW-1185">Reference proteome</keyword>
<dbReference type="RefSeq" id="WP_068209118.1">
    <property type="nucleotide sequence ID" value="NZ_CP013355.1"/>
</dbReference>
<protein>
    <recommendedName>
        <fullName evidence="3">DUF1800 domain-containing protein</fullName>
    </recommendedName>
</protein>
<dbReference type="AlphaFoldDB" id="A0A120IEE6"/>
<reference evidence="2" key="1">
    <citation type="submission" date="2015-12" db="EMBL/GenBank/DDBJ databases">
        <title>Complete genome sequence of Lutibacter profundus strain LP1.</title>
        <authorList>
            <person name="Wissuwa J."/>
            <person name="Le Moine Bauer S."/>
            <person name="Stokke R."/>
            <person name="Dahle H."/>
            <person name="Steen I.H."/>
        </authorList>
    </citation>
    <scope>NUCLEOTIDE SEQUENCE [LARGE SCALE GENOMIC DNA]</scope>
    <source>
        <strain evidence="2">LP1</strain>
    </source>
</reference>
<proteinExistence type="predicted"/>
<organism evidence="1 2">
    <name type="scientific">Lutibacter profundi</name>
    <dbReference type="NCBI Taxonomy" id="1622118"/>
    <lineage>
        <taxon>Bacteria</taxon>
        <taxon>Pseudomonadati</taxon>
        <taxon>Bacteroidota</taxon>
        <taxon>Flavobacteriia</taxon>
        <taxon>Flavobacteriales</taxon>
        <taxon>Flavobacteriaceae</taxon>
        <taxon>Lutibacter</taxon>
    </lineage>
</organism>
<gene>
    <name evidence="1" type="ORF">Lupro_09180</name>
</gene>
<name>A0A120IEE6_9FLAO</name>
<dbReference type="Pfam" id="PF08811">
    <property type="entry name" value="DUF1800"/>
    <property type="match status" value="1"/>
</dbReference>
<dbReference type="KEGG" id="lut:Lupro_09180"/>
<dbReference type="OrthoDB" id="9772295at2"/>
<reference evidence="1 2" key="2">
    <citation type="journal article" date="2016" name="Int. J. Syst. Evol. Microbiol.">
        <title>Lutibacter profundi sp. nov., isolated from a deep-sea hydrothermal system on the Arctic Mid-Ocean Ridge and emended description of the genus Lutibacter.</title>
        <authorList>
            <person name="Le Moine Bauer S."/>
            <person name="Roalkvam I."/>
            <person name="Steen I.H."/>
            <person name="Dahle H."/>
        </authorList>
    </citation>
    <scope>NUCLEOTIDE SEQUENCE [LARGE SCALE GENOMIC DNA]</scope>
    <source>
        <strain evidence="1 2">LP1</strain>
    </source>
</reference>